<feature type="domain" description="DUF6680" evidence="2">
    <location>
        <begin position="3"/>
        <end position="152"/>
    </location>
</feature>
<evidence type="ECO:0000313" key="4">
    <source>
        <dbReference type="Proteomes" id="UP000002745"/>
    </source>
</evidence>
<dbReference type="Pfam" id="PF20385">
    <property type="entry name" value="DUF6680"/>
    <property type="match status" value="1"/>
</dbReference>
<keyword evidence="4" id="KW-1185">Reference proteome</keyword>
<evidence type="ECO:0000259" key="2">
    <source>
        <dbReference type="Pfam" id="PF20385"/>
    </source>
</evidence>
<dbReference type="OrthoDB" id="7427461at2"/>
<protein>
    <recommendedName>
        <fullName evidence="2">DUF6680 domain-containing protein</fullName>
    </recommendedName>
</protein>
<dbReference type="AlphaFoldDB" id="C6XNL9"/>
<gene>
    <name evidence="3" type="ordered locus">Hbal_0570</name>
</gene>
<accession>C6XNL9</accession>
<dbReference type="RefSeq" id="WP_015826422.1">
    <property type="nucleotide sequence ID" value="NC_012982.1"/>
</dbReference>
<reference evidence="4" key="1">
    <citation type="journal article" date="2011" name="J. Bacteriol.">
        <title>Genome sequences of eight morphologically diverse alphaproteobacteria.</title>
        <authorList>
            <consortium name="US DOE Joint Genome Institute"/>
            <person name="Brown P.J."/>
            <person name="Kysela D.T."/>
            <person name="Buechlein A."/>
            <person name="Hemmerich C."/>
            <person name="Brun Y.V."/>
        </authorList>
    </citation>
    <scope>NUCLEOTIDE SEQUENCE [LARGE SCALE GENOMIC DNA]</scope>
    <source>
        <strain evidence="4">ATCC 49814 / DSM 5838 / IFAM 1418</strain>
    </source>
</reference>
<name>C6XNL9_HIRBI</name>
<dbReference type="EMBL" id="CP001678">
    <property type="protein sequence ID" value="ACT58272.1"/>
    <property type="molecule type" value="Genomic_DNA"/>
</dbReference>
<sequence length="176" mass="19446">MSQTIAIMIATIVGPVAAVGISLWHARSIKQRDQQLIVLRMLVGARYLAGDINHSTAINMVPIEFSKSPNVLKKHSAYVAEVNKKDADGQLENPDEAANCYTDLLQSIFTVLGYAYSHDEIRKNSILTTGFIERDNLYLSALGAIVKIEQHSKYATRATIQMADHVTSSDNKKDEV</sequence>
<keyword evidence="1" id="KW-1133">Transmembrane helix</keyword>
<dbReference type="HOGENOM" id="CLU_1523139_0_0_5"/>
<proteinExistence type="predicted"/>
<dbReference type="KEGG" id="hba:Hbal_0570"/>
<dbReference type="Proteomes" id="UP000002745">
    <property type="component" value="Chromosome"/>
</dbReference>
<feature type="transmembrane region" description="Helical" evidence="1">
    <location>
        <begin position="6"/>
        <end position="26"/>
    </location>
</feature>
<evidence type="ECO:0000256" key="1">
    <source>
        <dbReference type="SAM" id="Phobius"/>
    </source>
</evidence>
<dbReference type="InterPro" id="IPR046502">
    <property type="entry name" value="DUF6680"/>
</dbReference>
<organism evidence="3 4">
    <name type="scientific">Hirschia baltica (strain ATCC 49814 / DSM 5838 / IFAM 1418)</name>
    <dbReference type="NCBI Taxonomy" id="582402"/>
    <lineage>
        <taxon>Bacteria</taxon>
        <taxon>Pseudomonadati</taxon>
        <taxon>Pseudomonadota</taxon>
        <taxon>Alphaproteobacteria</taxon>
        <taxon>Hyphomonadales</taxon>
        <taxon>Hyphomonadaceae</taxon>
        <taxon>Hirschia</taxon>
    </lineage>
</organism>
<keyword evidence="1" id="KW-0472">Membrane</keyword>
<dbReference type="STRING" id="582402.Hbal_0570"/>
<keyword evidence="1" id="KW-0812">Transmembrane</keyword>
<evidence type="ECO:0000313" key="3">
    <source>
        <dbReference type="EMBL" id="ACT58272.1"/>
    </source>
</evidence>